<keyword evidence="5 6" id="KW-0472">Membrane</keyword>
<keyword evidence="8" id="KW-1185">Reference proteome</keyword>
<accession>A0ABN8IFA1</accession>
<proteinExistence type="inferred from homology"/>
<evidence type="ECO:0000256" key="6">
    <source>
        <dbReference type="SAM" id="Phobius"/>
    </source>
</evidence>
<evidence type="ECO:0000256" key="1">
    <source>
        <dbReference type="ARBA" id="ARBA00004141"/>
    </source>
</evidence>
<comment type="subcellular location">
    <subcellularLocation>
        <location evidence="1">Membrane</location>
        <topology evidence="1">Multi-pass membrane protein</topology>
    </subcellularLocation>
</comment>
<comment type="similarity">
    <text evidence="2">Belongs to the SLC13A/DASS transporter (TC 2.A.47) family. NADC subfamily.</text>
</comment>
<protein>
    <submittedName>
        <fullName evidence="7">Uncharacterized protein</fullName>
    </submittedName>
</protein>
<evidence type="ECO:0000256" key="2">
    <source>
        <dbReference type="ARBA" id="ARBA00006772"/>
    </source>
</evidence>
<feature type="transmembrane region" description="Helical" evidence="6">
    <location>
        <begin position="215"/>
        <end position="234"/>
    </location>
</feature>
<keyword evidence="4 6" id="KW-1133">Transmembrane helix</keyword>
<keyword evidence="3 6" id="KW-0812">Transmembrane</keyword>
<feature type="transmembrane region" description="Helical" evidence="6">
    <location>
        <begin position="99"/>
        <end position="121"/>
    </location>
</feature>
<evidence type="ECO:0000256" key="5">
    <source>
        <dbReference type="ARBA" id="ARBA00023136"/>
    </source>
</evidence>
<dbReference type="PANTHER" id="PTHR10283">
    <property type="entry name" value="SOLUTE CARRIER FAMILY 13 MEMBER"/>
    <property type="match status" value="1"/>
</dbReference>
<name>A0ABN8IFA1_9NEOP</name>
<evidence type="ECO:0000313" key="7">
    <source>
        <dbReference type="EMBL" id="CAH2052720.1"/>
    </source>
</evidence>
<feature type="transmembrane region" description="Helical" evidence="6">
    <location>
        <begin position="309"/>
        <end position="331"/>
    </location>
</feature>
<feature type="transmembrane region" description="Helical" evidence="6">
    <location>
        <begin position="268"/>
        <end position="297"/>
    </location>
</feature>
<dbReference type="Proteomes" id="UP000837857">
    <property type="component" value="Chromosome 20"/>
</dbReference>
<feature type="non-terminal residue" evidence="7">
    <location>
        <position position="1"/>
    </location>
</feature>
<reference evidence="7" key="1">
    <citation type="submission" date="2022-03" db="EMBL/GenBank/DDBJ databases">
        <authorList>
            <person name="Martin H S."/>
        </authorList>
    </citation>
    <scope>NUCLEOTIDE SEQUENCE</scope>
</reference>
<gene>
    <name evidence="7" type="ORF">IPOD504_LOCUS8353</name>
</gene>
<feature type="transmembrane region" description="Helical" evidence="6">
    <location>
        <begin position="32"/>
        <end position="51"/>
    </location>
</feature>
<evidence type="ECO:0000256" key="4">
    <source>
        <dbReference type="ARBA" id="ARBA00022989"/>
    </source>
</evidence>
<feature type="transmembrane region" description="Helical" evidence="6">
    <location>
        <begin position="133"/>
        <end position="151"/>
    </location>
</feature>
<evidence type="ECO:0000256" key="3">
    <source>
        <dbReference type="ARBA" id="ARBA00022692"/>
    </source>
</evidence>
<feature type="transmembrane region" description="Helical" evidence="6">
    <location>
        <begin position="185"/>
        <end position="203"/>
    </location>
</feature>
<dbReference type="Pfam" id="PF00939">
    <property type="entry name" value="Na_sulph_symp"/>
    <property type="match status" value="1"/>
</dbReference>
<organism evidence="7 8">
    <name type="scientific">Iphiclides podalirius</name>
    <name type="common">scarce swallowtail</name>
    <dbReference type="NCBI Taxonomy" id="110791"/>
    <lineage>
        <taxon>Eukaryota</taxon>
        <taxon>Metazoa</taxon>
        <taxon>Ecdysozoa</taxon>
        <taxon>Arthropoda</taxon>
        <taxon>Hexapoda</taxon>
        <taxon>Insecta</taxon>
        <taxon>Pterygota</taxon>
        <taxon>Neoptera</taxon>
        <taxon>Endopterygota</taxon>
        <taxon>Lepidoptera</taxon>
        <taxon>Glossata</taxon>
        <taxon>Ditrysia</taxon>
        <taxon>Papilionoidea</taxon>
        <taxon>Papilionidae</taxon>
        <taxon>Papilioninae</taxon>
        <taxon>Iphiclides</taxon>
    </lineage>
</organism>
<dbReference type="PANTHER" id="PTHR10283:SF82">
    <property type="entry name" value="SOLUTE CARRIER FAMILY 13 MEMBER 2"/>
    <property type="match status" value="1"/>
</dbReference>
<evidence type="ECO:0000313" key="8">
    <source>
        <dbReference type="Proteomes" id="UP000837857"/>
    </source>
</evidence>
<dbReference type="EMBL" id="OW152832">
    <property type="protein sequence ID" value="CAH2052720.1"/>
    <property type="molecule type" value="Genomic_DNA"/>
</dbReference>
<dbReference type="InterPro" id="IPR001898">
    <property type="entry name" value="SLC13A/DASS"/>
</dbReference>
<sequence>MATFLGSTTNQIFKTICETTFPLGPRIEFPHFMLLNLPGVLLMQTLVYLWLNFYFLGMFRSYYDAPLQMGMTEEESQYINTLLSARCQQLGRVTFHETIVSTFVLLTMILQVISSSLLTDYTKHETFMSHIKLSAPSVLCVTLLFIMPVNLDFLRFFKRRSDISARLPNRPTKTCLHWDLVKVNIPWSVLFVIGGSNTIFEALKLSKMTKEFEGFLLLFSGWPPAAQVLAVVLFCKTLTEYASNSCVAHVLLPNIAKVSVMSKVNPHYLMLAATLSTSLPFLVMTGTPANAMVLAYVNIPPRNMLRAGVPLKIVSVMIIWFTVTVWSKAIWTEFNMFPLWAQVNAMDRQ</sequence>